<proteinExistence type="predicted"/>
<comment type="caution">
    <text evidence="5">Lacks conserved residue(s) required for the propagation of feature annotation.</text>
</comment>
<gene>
    <name evidence="9" type="ORF">CDAR_284921</name>
</gene>
<dbReference type="EMBL" id="BPLQ01011449">
    <property type="protein sequence ID" value="GIY58031.1"/>
    <property type="molecule type" value="Genomic_DNA"/>
</dbReference>
<dbReference type="InterPro" id="IPR000742">
    <property type="entry name" value="EGF"/>
</dbReference>
<evidence type="ECO:0000259" key="8">
    <source>
        <dbReference type="PROSITE" id="PS51041"/>
    </source>
</evidence>
<keyword evidence="3" id="KW-0677">Repeat</keyword>
<sequence>MGQFFITPQYKIIIFTLFIVSILATELTGPNICSREEKTDHTVWVSYSRPQHIRTVTWCFNVPPRCSTYRTLYVTAYKQEVRQKVNVTKYCCDGYEEKDGICVQSIKCENNGTLTENGTCLCSPGYLGQFCEKKCPIGSYGLNCAKKCHCYHGTCNVATGICECFAGFTGEKCDDECPRNTFGVDCHYTCNCSSQAKCNPEDGSCLCPPGFMGDKFVTLI</sequence>
<accession>A0AAV4UJK5</accession>
<organism evidence="9 10">
    <name type="scientific">Caerostris darwini</name>
    <dbReference type="NCBI Taxonomy" id="1538125"/>
    <lineage>
        <taxon>Eukaryota</taxon>
        <taxon>Metazoa</taxon>
        <taxon>Ecdysozoa</taxon>
        <taxon>Arthropoda</taxon>
        <taxon>Chelicerata</taxon>
        <taxon>Arachnida</taxon>
        <taxon>Araneae</taxon>
        <taxon>Araneomorphae</taxon>
        <taxon>Entelegynae</taxon>
        <taxon>Araneoidea</taxon>
        <taxon>Araneidae</taxon>
        <taxon>Caerostris</taxon>
    </lineage>
</organism>
<keyword evidence="10" id="KW-1185">Reference proteome</keyword>
<evidence type="ECO:0000256" key="2">
    <source>
        <dbReference type="ARBA" id="ARBA00022729"/>
    </source>
</evidence>
<evidence type="ECO:0000256" key="5">
    <source>
        <dbReference type="PROSITE-ProRule" id="PRU00076"/>
    </source>
</evidence>
<dbReference type="PANTHER" id="PTHR24043">
    <property type="entry name" value="SCAVENGER RECEPTOR CLASS F"/>
    <property type="match status" value="1"/>
</dbReference>
<dbReference type="SMART" id="SM00181">
    <property type="entry name" value="EGF"/>
    <property type="match status" value="3"/>
</dbReference>
<dbReference type="PROSITE" id="PS51041">
    <property type="entry name" value="EMI"/>
    <property type="match status" value="1"/>
</dbReference>
<dbReference type="Pfam" id="PF00053">
    <property type="entry name" value="EGF_laminin"/>
    <property type="match status" value="1"/>
</dbReference>
<evidence type="ECO:0000256" key="1">
    <source>
        <dbReference type="ARBA" id="ARBA00022536"/>
    </source>
</evidence>
<dbReference type="PANTHER" id="PTHR24043:SF8">
    <property type="entry name" value="EGF-LIKE DOMAIN-CONTAINING PROTEIN"/>
    <property type="match status" value="1"/>
</dbReference>
<feature type="signal peptide" evidence="6">
    <location>
        <begin position="1"/>
        <end position="24"/>
    </location>
</feature>
<dbReference type="Proteomes" id="UP001054837">
    <property type="component" value="Unassembled WGS sequence"/>
</dbReference>
<evidence type="ECO:0000259" key="7">
    <source>
        <dbReference type="PROSITE" id="PS50026"/>
    </source>
</evidence>
<keyword evidence="4 5" id="KW-1015">Disulfide bond</keyword>
<dbReference type="Gene3D" id="2.170.300.10">
    <property type="entry name" value="Tie2 ligand-binding domain superfamily"/>
    <property type="match status" value="1"/>
</dbReference>
<evidence type="ECO:0000256" key="3">
    <source>
        <dbReference type="ARBA" id="ARBA00022737"/>
    </source>
</evidence>
<feature type="domain" description="EMI" evidence="8">
    <location>
        <begin position="29"/>
        <end position="104"/>
    </location>
</feature>
<dbReference type="InterPro" id="IPR002049">
    <property type="entry name" value="LE_dom"/>
</dbReference>
<protein>
    <submittedName>
        <fullName evidence="9">Multiple epidermal growth factor-like protein 10</fullName>
    </submittedName>
</protein>
<dbReference type="InterPro" id="IPR011489">
    <property type="entry name" value="EMI_domain"/>
</dbReference>
<dbReference type="GO" id="GO:0005044">
    <property type="term" value="F:scavenger receptor activity"/>
    <property type="evidence" value="ECO:0007669"/>
    <property type="project" value="InterPro"/>
</dbReference>
<dbReference type="Pfam" id="PF07546">
    <property type="entry name" value="EMI"/>
    <property type="match status" value="1"/>
</dbReference>
<evidence type="ECO:0000256" key="6">
    <source>
        <dbReference type="SAM" id="SignalP"/>
    </source>
</evidence>
<feature type="domain" description="EGF-like" evidence="7">
    <location>
        <begin position="98"/>
        <end position="132"/>
    </location>
</feature>
<dbReference type="FunFam" id="2.170.300.10:FF:000041">
    <property type="entry name" value="Tyrosine protein kinase receptor tie-1, putative"/>
    <property type="match status" value="1"/>
</dbReference>
<evidence type="ECO:0000313" key="9">
    <source>
        <dbReference type="EMBL" id="GIY58031.1"/>
    </source>
</evidence>
<dbReference type="PROSITE" id="PS00022">
    <property type="entry name" value="EGF_1"/>
    <property type="match status" value="2"/>
</dbReference>
<reference evidence="9 10" key="1">
    <citation type="submission" date="2021-06" db="EMBL/GenBank/DDBJ databases">
        <title>Caerostris darwini draft genome.</title>
        <authorList>
            <person name="Kono N."/>
            <person name="Arakawa K."/>
        </authorList>
    </citation>
    <scope>NUCLEOTIDE SEQUENCE [LARGE SCALE GENOMIC DNA]</scope>
</reference>
<dbReference type="PRINTS" id="PR00011">
    <property type="entry name" value="EGFLAMININ"/>
</dbReference>
<dbReference type="InterPro" id="IPR042635">
    <property type="entry name" value="MEGF10/SREC1/2-like"/>
</dbReference>
<dbReference type="SMART" id="SM00180">
    <property type="entry name" value="EGF_Lam"/>
    <property type="match status" value="3"/>
</dbReference>
<feature type="chain" id="PRO_5043876152" evidence="6">
    <location>
        <begin position="25"/>
        <end position="220"/>
    </location>
</feature>
<feature type="disulfide bond" evidence="5">
    <location>
        <begin position="122"/>
        <end position="131"/>
    </location>
</feature>
<keyword evidence="2 6" id="KW-0732">Signal</keyword>
<name>A0AAV4UJK5_9ARAC</name>
<keyword evidence="1 5" id="KW-0245">EGF-like domain</keyword>
<dbReference type="PROSITE" id="PS50026">
    <property type="entry name" value="EGF_3"/>
    <property type="match status" value="1"/>
</dbReference>
<evidence type="ECO:0000256" key="4">
    <source>
        <dbReference type="ARBA" id="ARBA00023157"/>
    </source>
</evidence>
<evidence type="ECO:0000313" key="10">
    <source>
        <dbReference type="Proteomes" id="UP001054837"/>
    </source>
</evidence>
<comment type="caution">
    <text evidence="9">The sequence shown here is derived from an EMBL/GenBank/DDBJ whole genome shotgun (WGS) entry which is preliminary data.</text>
</comment>
<dbReference type="AlphaFoldDB" id="A0AAV4UJK5"/>